<dbReference type="SMART" id="SM00388">
    <property type="entry name" value="HisKA"/>
    <property type="match status" value="1"/>
</dbReference>
<dbReference type="EMBL" id="JJMU01000054">
    <property type="protein sequence ID" value="KGE13175.1"/>
    <property type="molecule type" value="Genomic_DNA"/>
</dbReference>
<name>A0A0B8T6W3_9SPHI</name>
<comment type="catalytic activity">
    <reaction evidence="1">
        <text>ATP + protein L-histidine = ADP + protein N-phospho-L-histidine.</text>
        <dbReference type="EC" id="2.7.13.3"/>
    </reaction>
</comment>
<dbReference type="EC" id="2.7.13.3" evidence="2"/>
<dbReference type="InterPro" id="IPR036097">
    <property type="entry name" value="HisK_dim/P_sf"/>
</dbReference>
<comment type="caution">
    <text evidence="7">The sequence shown here is derived from an EMBL/GenBank/DDBJ whole genome shotgun (WGS) entry which is preliminary data.</text>
</comment>
<dbReference type="FunFam" id="3.30.565.10:FF:000006">
    <property type="entry name" value="Sensor histidine kinase WalK"/>
    <property type="match status" value="1"/>
</dbReference>
<evidence type="ECO:0000256" key="5">
    <source>
        <dbReference type="ARBA" id="ARBA00022777"/>
    </source>
</evidence>
<feature type="domain" description="Histidine kinase" evidence="6">
    <location>
        <begin position="183"/>
        <end position="398"/>
    </location>
</feature>
<accession>A0A0B8T6W3</accession>
<keyword evidence="4" id="KW-0808">Transferase</keyword>
<evidence type="ECO:0000256" key="1">
    <source>
        <dbReference type="ARBA" id="ARBA00000085"/>
    </source>
</evidence>
<dbReference type="PRINTS" id="PR00344">
    <property type="entry name" value="BCTRLSENSOR"/>
</dbReference>
<organism evidence="7 8">
    <name type="scientific">Sphingobacterium deserti</name>
    <dbReference type="NCBI Taxonomy" id="1229276"/>
    <lineage>
        <taxon>Bacteria</taxon>
        <taxon>Pseudomonadati</taxon>
        <taxon>Bacteroidota</taxon>
        <taxon>Sphingobacteriia</taxon>
        <taxon>Sphingobacteriales</taxon>
        <taxon>Sphingobacteriaceae</taxon>
        <taxon>Sphingobacterium</taxon>
    </lineage>
</organism>
<protein>
    <recommendedName>
        <fullName evidence="2">histidine kinase</fullName>
        <ecNumber evidence="2">2.7.13.3</ecNumber>
    </recommendedName>
</protein>
<dbReference type="Gene3D" id="1.10.287.130">
    <property type="match status" value="1"/>
</dbReference>
<evidence type="ECO:0000259" key="6">
    <source>
        <dbReference type="PROSITE" id="PS50109"/>
    </source>
</evidence>
<evidence type="ECO:0000313" key="8">
    <source>
        <dbReference type="Proteomes" id="UP000031802"/>
    </source>
</evidence>
<dbReference type="InterPro" id="IPR004358">
    <property type="entry name" value="Sig_transdc_His_kin-like_C"/>
</dbReference>
<evidence type="ECO:0000256" key="3">
    <source>
        <dbReference type="ARBA" id="ARBA00022553"/>
    </source>
</evidence>
<dbReference type="GO" id="GO:0000155">
    <property type="term" value="F:phosphorelay sensor kinase activity"/>
    <property type="evidence" value="ECO:0007669"/>
    <property type="project" value="InterPro"/>
</dbReference>
<dbReference type="SUPFAM" id="SSF55874">
    <property type="entry name" value="ATPase domain of HSP90 chaperone/DNA topoisomerase II/histidine kinase"/>
    <property type="match status" value="1"/>
</dbReference>
<dbReference type="OrthoDB" id="9781208at2"/>
<dbReference type="Pfam" id="PF00512">
    <property type="entry name" value="HisKA"/>
    <property type="match status" value="1"/>
</dbReference>
<dbReference type="PROSITE" id="PS50109">
    <property type="entry name" value="HIS_KIN"/>
    <property type="match status" value="1"/>
</dbReference>
<evidence type="ECO:0000256" key="2">
    <source>
        <dbReference type="ARBA" id="ARBA00012438"/>
    </source>
</evidence>
<dbReference type="Pfam" id="PF02518">
    <property type="entry name" value="HATPase_c"/>
    <property type="match status" value="1"/>
</dbReference>
<dbReference type="PATRIC" id="fig|1229276.3.peg.3113"/>
<keyword evidence="5" id="KW-0418">Kinase</keyword>
<dbReference type="InterPro" id="IPR036890">
    <property type="entry name" value="HATPase_C_sf"/>
</dbReference>
<dbReference type="SMART" id="SM00387">
    <property type="entry name" value="HATPase_c"/>
    <property type="match status" value="1"/>
</dbReference>
<sequence>MIKLIEVPVENELDLTLAYRKSIKAGELTKISISMRTAFATAVSEVCREVIEKGLDGQLYVAVETDESIGYHIVANLRYKEVIPLNERSEGFIYAGKLLTYFDHQVQDGFGTVVLKLKIPQSAGISRSHVNRIKHYFQEIEPQTPYENLRKRNTELFKTNEQSAEALRTAEYIIEQKNEFLSVASHELKTPMTILRALTQLALKKNADADLSEQLLKIDMQARKMQDMISQLLDISKSEYDKMDYKFEEVELNSYLRSQHDLIKNLVPQHFIVFTDSPEPCAARIDKLRMEQVVNNLIGNAAKYSQNGSTINVSLSYEDETDCILLAVQDSGIGLAEDDLKKVFDKFYRVTNVSKKIAGLGVGLYISSKIVFDHAGEIWAESTLGKGSTFYVRIPTLSNRHDEAIAL</sequence>
<dbReference type="SUPFAM" id="SSF47384">
    <property type="entry name" value="Homodimeric domain of signal transducing histidine kinase"/>
    <property type="match status" value="1"/>
</dbReference>
<dbReference type="STRING" id="1229276.DI53_3011"/>
<dbReference type="AlphaFoldDB" id="A0A0B8T6W3"/>
<evidence type="ECO:0000256" key="4">
    <source>
        <dbReference type="ARBA" id="ARBA00022679"/>
    </source>
</evidence>
<dbReference type="PANTHER" id="PTHR43547">
    <property type="entry name" value="TWO-COMPONENT HISTIDINE KINASE"/>
    <property type="match status" value="1"/>
</dbReference>
<dbReference type="InterPro" id="IPR003594">
    <property type="entry name" value="HATPase_dom"/>
</dbReference>
<keyword evidence="3" id="KW-0597">Phosphoprotein</keyword>
<gene>
    <name evidence="7" type="ORF">DI53_3011</name>
</gene>
<dbReference type="Gene3D" id="3.30.565.10">
    <property type="entry name" value="Histidine kinase-like ATPase, C-terminal domain"/>
    <property type="match status" value="1"/>
</dbReference>
<reference evidence="8" key="1">
    <citation type="submission" date="2014-04" db="EMBL/GenBank/DDBJ databases">
        <title>Whole-Genome optical mapping and complete genome sequence of Sphingobacterium deserti sp. nov., a new spaces isolated from desert in the west of China.</title>
        <authorList>
            <person name="Teng C."/>
            <person name="Zhou Z."/>
            <person name="Li X."/>
            <person name="Chen M."/>
            <person name="Lin M."/>
            <person name="Wang L."/>
            <person name="Su S."/>
            <person name="Zhang C."/>
            <person name="Zhang W."/>
        </authorList>
    </citation>
    <scope>NUCLEOTIDE SEQUENCE [LARGE SCALE GENOMIC DNA]</scope>
    <source>
        <strain evidence="8">ACCC05744</strain>
    </source>
</reference>
<dbReference type="CDD" id="cd00082">
    <property type="entry name" value="HisKA"/>
    <property type="match status" value="1"/>
</dbReference>
<keyword evidence="8" id="KW-1185">Reference proteome</keyword>
<dbReference type="InterPro" id="IPR005467">
    <property type="entry name" value="His_kinase_dom"/>
</dbReference>
<evidence type="ECO:0000313" key="7">
    <source>
        <dbReference type="EMBL" id="KGE13175.1"/>
    </source>
</evidence>
<dbReference type="eggNOG" id="COG2205">
    <property type="taxonomic scope" value="Bacteria"/>
</dbReference>
<proteinExistence type="predicted"/>
<reference evidence="7 8" key="2">
    <citation type="journal article" date="2015" name="PLoS ONE">
        <title>Whole-Genome Optical Mapping and Finished Genome Sequence of Sphingobacterium deserti sp. nov., a New Species Isolated from the Western Desert of China.</title>
        <authorList>
            <person name="Teng C."/>
            <person name="Zhou Z."/>
            <person name="Molnar I."/>
            <person name="Li X."/>
            <person name="Tang R."/>
            <person name="Chen M."/>
            <person name="Wang L."/>
            <person name="Su S."/>
            <person name="Zhang W."/>
            <person name="Lin M."/>
        </authorList>
    </citation>
    <scope>NUCLEOTIDE SEQUENCE [LARGE SCALE GENOMIC DNA]</scope>
    <source>
        <strain evidence="8">ACCC05744</strain>
    </source>
</reference>
<dbReference type="RefSeq" id="WP_052072439.1">
    <property type="nucleotide sequence ID" value="NZ_JJMU01000054.1"/>
</dbReference>
<dbReference type="PANTHER" id="PTHR43547:SF2">
    <property type="entry name" value="HYBRID SIGNAL TRANSDUCTION HISTIDINE KINASE C"/>
    <property type="match status" value="1"/>
</dbReference>
<dbReference type="InterPro" id="IPR003661">
    <property type="entry name" value="HisK_dim/P_dom"/>
</dbReference>
<dbReference type="Proteomes" id="UP000031802">
    <property type="component" value="Unassembled WGS sequence"/>
</dbReference>